<evidence type="ECO:0008006" key="3">
    <source>
        <dbReference type="Google" id="ProtNLM"/>
    </source>
</evidence>
<evidence type="ECO:0000313" key="2">
    <source>
        <dbReference type="Proteomes" id="UP001208689"/>
    </source>
</evidence>
<dbReference type="Proteomes" id="UP001208689">
    <property type="component" value="Chromosome"/>
</dbReference>
<gene>
    <name evidence="1" type="ORF">NEF87_003514</name>
</gene>
<accession>A0ABY6HUN0</accession>
<evidence type="ECO:0000313" key="1">
    <source>
        <dbReference type="EMBL" id="UYP47229.1"/>
    </source>
</evidence>
<sequence length="110" mass="13127">MMRTQFEYLASVNKLQSLQQQVAYWEKTSENYKKSLEIFRDYLQCVQEFNDPKDLINGYIRMANYCERMDDRLFSCDLYQEAINLLVASGIGSESNIKNLRNKIQSLHYY</sequence>
<name>A0ABY6HUN0_9ARCH</name>
<organism evidence="1 2">
    <name type="scientific">Candidatus Lokiarchaeum ossiferum</name>
    <dbReference type="NCBI Taxonomy" id="2951803"/>
    <lineage>
        <taxon>Archaea</taxon>
        <taxon>Promethearchaeati</taxon>
        <taxon>Promethearchaeota</taxon>
        <taxon>Promethearchaeia</taxon>
        <taxon>Promethearchaeales</taxon>
        <taxon>Promethearchaeaceae</taxon>
        <taxon>Candidatus Lokiarchaeum</taxon>
    </lineage>
</organism>
<dbReference type="EMBL" id="CP104013">
    <property type="protein sequence ID" value="UYP47229.1"/>
    <property type="molecule type" value="Genomic_DNA"/>
</dbReference>
<reference evidence="1" key="1">
    <citation type="submission" date="2022-09" db="EMBL/GenBank/DDBJ databases">
        <title>Actin cytoskeleton and complex cell architecture in an #Asgard archaeon.</title>
        <authorList>
            <person name="Ponce Toledo R.I."/>
            <person name="Schleper C."/>
            <person name="Rodrigues Oliveira T."/>
            <person name="Wollweber F."/>
            <person name="Xu J."/>
            <person name="Rittmann S."/>
            <person name="Klingl A."/>
            <person name="Pilhofer M."/>
        </authorList>
    </citation>
    <scope>NUCLEOTIDE SEQUENCE</scope>
    <source>
        <strain evidence="1">B-35</strain>
    </source>
</reference>
<keyword evidence="2" id="KW-1185">Reference proteome</keyword>
<protein>
    <recommendedName>
        <fullName evidence="3">Tetratricopeptide repeat protein</fullName>
    </recommendedName>
</protein>
<dbReference type="InterPro" id="IPR011990">
    <property type="entry name" value="TPR-like_helical_dom_sf"/>
</dbReference>
<dbReference type="SUPFAM" id="SSF48452">
    <property type="entry name" value="TPR-like"/>
    <property type="match status" value="1"/>
</dbReference>
<proteinExistence type="predicted"/>